<comment type="caution">
    <text evidence="4">The sequence shown here is derived from an EMBL/GenBank/DDBJ whole genome shotgun (WGS) entry which is preliminary data.</text>
</comment>
<reference evidence="4" key="1">
    <citation type="submission" date="2019-08" db="EMBL/GenBank/DDBJ databases">
        <authorList>
            <person name="Kucharzyk K."/>
            <person name="Murdoch R.W."/>
            <person name="Higgins S."/>
            <person name="Loffler F."/>
        </authorList>
    </citation>
    <scope>NUCLEOTIDE SEQUENCE</scope>
</reference>
<sequence length="212" mass="23799">MKLTVRGQHHLDNLQSPCLFVANHLSNLDGMVLMRFLKKQFDPHFVAGIKLSNDRFTNLFKSLIKTINIKPNSADLESLKTIINTLKNGESVMIFPEGTRSRTGSMIEAKKGITLIARMAKVPIVPIALMGTEQVVPIHPSGRMDQERIHPGTVEIVVGEPFHLTKKRPAEDKHEYDDRALRDIMNHIAANLRPEYRGVYDGVVDPASTQVE</sequence>
<dbReference type="PANTHER" id="PTHR10434">
    <property type="entry name" value="1-ACYL-SN-GLYCEROL-3-PHOSPHATE ACYLTRANSFERASE"/>
    <property type="match status" value="1"/>
</dbReference>
<protein>
    <submittedName>
        <fullName evidence="4">Bifunctional protein Aas</fullName>
        <ecNumber evidence="4">6.2.1.20</ecNumber>
    </submittedName>
</protein>
<organism evidence="4">
    <name type="scientific">bioreactor metagenome</name>
    <dbReference type="NCBI Taxonomy" id="1076179"/>
    <lineage>
        <taxon>unclassified sequences</taxon>
        <taxon>metagenomes</taxon>
        <taxon>ecological metagenomes</taxon>
    </lineage>
</organism>
<evidence type="ECO:0000313" key="4">
    <source>
        <dbReference type="EMBL" id="MPM91870.1"/>
    </source>
</evidence>
<keyword evidence="2" id="KW-0012">Acyltransferase</keyword>
<gene>
    <name evidence="4" type="primary">aas_9</name>
    <name evidence="4" type="ORF">SDC9_139004</name>
</gene>
<dbReference type="CDD" id="cd07989">
    <property type="entry name" value="LPLAT_AGPAT-like"/>
    <property type="match status" value="1"/>
</dbReference>
<dbReference type="GO" id="GO:0008922">
    <property type="term" value="F:long-chain fatty acid [acyl-carrier-protein] ligase activity"/>
    <property type="evidence" value="ECO:0007669"/>
    <property type="project" value="UniProtKB-EC"/>
</dbReference>
<dbReference type="EC" id="6.2.1.20" evidence="4"/>
<evidence type="ECO:0000259" key="3">
    <source>
        <dbReference type="SMART" id="SM00563"/>
    </source>
</evidence>
<name>A0A645DQW1_9ZZZZ</name>
<keyword evidence="4" id="KW-0436">Ligase</keyword>
<feature type="domain" description="Phospholipid/glycerol acyltransferase" evidence="3">
    <location>
        <begin position="18"/>
        <end position="132"/>
    </location>
</feature>
<dbReference type="PANTHER" id="PTHR10434:SF40">
    <property type="entry name" value="1-ACYL-SN-GLYCEROL-3-PHOSPHATE ACYLTRANSFERASE"/>
    <property type="match status" value="1"/>
</dbReference>
<dbReference type="SUPFAM" id="SSF69593">
    <property type="entry name" value="Glycerol-3-phosphate (1)-acyltransferase"/>
    <property type="match status" value="1"/>
</dbReference>
<keyword evidence="1" id="KW-0808">Transferase</keyword>
<proteinExistence type="predicted"/>
<dbReference type="EMBL" id="VSSQ01038875">
    <property type="protein sequence ID" value="MPM91870.1"/>
    <property type="molecule type" value="Genomic_DNA"/>
</dbReference>
<dbReference type="AlphaFoldDB" id="A0A645DQW1"/>
<dbReference type="Pfam" id="PF01553">
    <property type="entry name" value="Acyltransferase"/>
    <property type="match status" value="1"/>
</dbReference>
<evidence type="ECO:0000256" key="2">
    <source>
        <dbReference type="ARBA" id="ARBA00023315"/>
    </source>
</evidence>
<evidence type="ECO:0000256" key="1">
    <source>
        <dbReference type="ARBA" id="ARBA00022679"/>
    </source>
</evidence>
<dbReference type="SMART" id="SM00563">
    <property type="entry name" value="PlsC"/>
    <property type="match status" value="1"/>
</dbReference>
<accession>A0A645DQW1</accession>
<dbReference type="GO" id="GO:0003841">
    <property type="term" value="F:1-acylglycerol-3-phosphate O-acyltransferase activity"/>
    <property type="evidence" value="ECO:0007669"/>
    <property type="project" value="TreeGrafter"/>
</dbReference>
<dbReference type="InterPro" id="IPR002123">
    <property type="entry name" value="Plipid/glycerol_acylTrfase"/>
</dbReference>
<dbReference type="GO" id="GO:0006654">
    <property type="term" value="P:phosphatidic acid biosynthetic process"/>
    <property type="evidence" value="ECO:0007669"/>
    <property type="project" value="TreeGrafter"/>
</dbReference>